<feature type="region of interest" description="Disordered" evidence="1">
    <location>
        <begin position="1"/>
        <end position="35"/>
    </location>
</feature>
<keyword evidence="3" id="KW-1185">Reference proteome</keyword>
<evidence type="ECO:0000313" key="2">
    <source>
        <dbReference type="EMBL" id="TNJ27833.1"/>
    </source>
</evidence>
<dbReference type="Proteomes" id="UP000315496">
    <property type="component" value="Chromosome 3"/>
</dbReference>
<name>A0A4Z1T1M9_GIAMU</name>
<feature type="compositionally biased region" description="Gly residues" evidence="1">
    <location>
        <begin position="14"/>
        <end position="29"/>
    </location>
</feature>
<dbReference type="AlphaFoldDB" id="A0A4Z1T1M9"/>
<accession>A0A4Z1T1M9</accession>
<feature type="region of interest" description="Disordered" evidence="1">
    <location>
        <begin position="310"/>
        <end position="331"/>
    </location>
</feature>
<reference evidence="2 3" key="1">
    <citation type="submission" date="2019-05" db="EMBL/GenBank/DDBJ databases">
        <title>The compact genome of Giardia muris reveals important steps in the evolution of intestinal protozoan parasites.</title>
        <authorList>
            <person name="Xu F."/>
            <person name="Jimenez-Gonzalez A."/>
            <person name="Einarsson E."/>
            <person name="Astvaldsson A."/>
            <person name="Peirasmaki D."/>
            <person name="Eckmann L."/>
            <person name="Andersson J.O."/>
            <person name="Svard S.G."/>
            <person name="Jerlstrom-Hultqvist J."/>
        </authorList>
    </citation>
    <scope>NUCLEOTIDE SEQUENCE [LARGE SCALE GENOMIC DNA]</scope>
    <source>
        <strain evidence="2 3">Roberts-Thomson</strain>
    </source>
</reference>
<comment type="caution">
    <text evidence="2">The sequence shown here is derived from an EMBL/GenBank/DDBJ whole genome shotgun (WGS) entry which is preliminary data.</text>
</comment>
<feature type="region of interest" description="Disordered" evidence="1">
    <location>
        <begin position="416"/>
        <end position="438"/>
    </location>
</feature>
<sequence length="438" mass="46877">MRTNCSPGALEGAIRGGVRGARSPGGLGQVQGPRDLSGLAGSRACIGKLEPPRLVPRVLIDTPSASASSSDSAGRPGQLRQCRQVLPPIASGAETGRVTPTVQHSRILRRHTPVATGAKGTPGQARSARAAGACISSQYLLSLLDDEELDREQAPVMLPRVPLVLQSAGARVGPVRPFIEGSPPRRGRLIRLPQKGPVRRGSDGSSTSSTRMDDLFFSACARGPRATKDTRAANTPTSFELIERQVRPDEDQHETHEAITDLCFPCDSEGSEESMESRSSEAEEEGGDEVVARCAESLTLTSKMIAEIAGERLDSSDEEPEPDSERMRAPSWAENASTLWQSGDVSRSLRADASVLHITQLTDSFDPDILQTNSVLHTTLGGTAGGDGRPPHLDSLHRLDTRPFVIDEPGCIREEGEAEAVRRRPSSLTLVARSRSRD</sequence>
<feature type="compositionally biased region" description="Basic and acidic residues" evidence="1">
    <location>
        <begin position="389"/>
        <end position="400"/>
    </location>
</feature>
<dbReference type="EMBL" id="VDLU01000003">
    <property type="protein sequence ID" value="TNJ27833.1"/>
    <property type="molecule type" value="Genomic_DNA"/>
</dbReference>
<feature type="region of interest" description="Disordered" evidence="1">
    <location>
        <begin position="176"/>
        <end position="211"/>
    </location>
</feature>
<feature type="region of interest" description="Disordered" evidence="1">
    <location>
        <begin position="264"/>
        <end position="289"/>
    </location>
</feature>
<dbReference type="VEuPathDB" id="GiardiaDB:GMRT_12642"/>
<organism evidence="2 3">
    <name type="scientific">Giardia muris</name>
    <dbReference type="NCBI Taxonomy" id="5742"/>
    <lineage>
        <taxon>Eukaryota</taxon>
        <taxon>Metamonada</taxon>
        <taxon>Diplomonadida</taxon>
        <taxon>Hexamitidae</taxon>
        <taxon>Giardiinae</taxon>
        <taxon>Giardia</taxon>
    </lineage>
</organism>
<feature type="region of interest" description="Disordered" evidence="1">
    <location>
        <begin position="381"/>
        <end position="400"/>
    </location>
</feature>
<evidence type="ECO:0000313" key="3">
    <source>
        <dbReference type="Proteomes" id="UP000315496"/>
    </source>
</evidence>
<proteinExistence type="predicted"/>
<protein>
    <submittedName>
        <fullName evidence="2">Uncharacterized protein</fullName>
    </submittedName>
</protein>
<gene>
    <name evidence="2" type="ORF">GMRT_12642</name>
</gene>
<evidence type="ECO:0000256" key="1">
    <source>
        <dbReference type="SAM" id="MobiDB-lite"/>
    </source>
</evidence>